<reference evidence="11 12" key="1">
    <citation type="submission" date="2016-11" db="EMBL/GenBank/DDBJ databases">
        <authorList>
            <person name="Jaros S."/>
            <person name="Januszkiewicz K."/>
            <person name="Wedrychowicz H."/>
        </authorList>
    </citation>
    <scope>NUCLEOTIDE SEQUENCE [LARGE SCALE GENOMIC DNA]</scope>
    <source>
        <strain evidence="11 12">DSM 15929</strain>
    </source>
</reference>
<dbReference type="InterPro" id="IPR035919">
    <property type="entry name" value="EAL_sf"/>
</dbReference>
<dbReference type="InterPro" id="IPR029787">
    <property type="entry name" value="Nucleotide_cyclase"/>
</dbReference>
<dbReference type="SUPFAM" id="SSF55073">
    <property type="entry name" value="Nucleotide cyclase"/>
    <property type="match status" value="1"/>
</dbReference>
<feature type="region of interest" description="Disordered" evidence="6">
    <location>
        <begin position="830"/>
        <end position="856"/>
    </location>
</feature>
<comment type="subcellular location">
    <subcellularLocation>
        <location evidence="1">Cell membrane</location>
        <topology evidence="1">Multi-pass membrane protein</topology>
    </subcellularLocation>
</comment>
<evidence type="ECO:0000256" key="5">
    <source>
        <dbReference type="ARBA" id="ARBA00023136"/>
    </source>
</evidence>
<protein>
    <submittedName>
        <fullName evidence="11">Diguanylate cyclase (GGDEF) domain-containing protein</fullName>
    </submittedName>
</protein>
<dbReference type="Pfam" id="PF00563">
    <property type="entry name" value="EAL"/>
    <property type="match status" value="1"/>
</dbReference>
<dbReference type="InterPro" id="IPR052155">
    <property type="entry name" value="Biofilm_reg_signaling"/>
</dbReference>
<evidence type="ECO:0000259" key="10">
    <source>
        <dbReference type="PROSITE" id="PS50887"/>
    </source>
</evidence>
<gene>
    <name evidence="11" type="ORF">SAMN02745136_02184</name>
</gene>
<sequence length="856" mass="95854">MSIRNNLRVTLFVLSLLPIILLSVLSFHMISDRLISAEKVNLKQTASTNSQGLKALLESRQTEAHLLAQESSIYEYASFALTKSASKSGSPLYGNAMELLNRRSRTLSYFQNIKVFDKSNSVILSTDRYDINTKAPDNLSLTYMRATGNNANAVSGILKKKLTDGSYHYFIEIGCPIKDRNNHKKILGYLVGTLDLSSLDTYLNSMTAGKGSYTFCLDKYGNYIFHPNSRYIGTNIKDDHLSRLVTDYYSGKAEETGSFQYTFESTDTIYGYSILKDMGWVLVMKRDTSAVTSLARIILYIFMTGIAVCSLVMLLASDKIATFYTEPILELKNTLRTASEGNLKAQSNIKSRNEFGELSRNLNKMLHIVRNSYNELAAMHEELIIKEDQLRQNYNHIEYLAYHDVLTDLPNKMAFIERVNQAISASPGSNRLHAVYFVDLDDFKTVNDTLGHEYGDNLLSQTAAHLLSLTANDDILARAGGDEFLLFRENLDNEKEATDFAAAIIESLKTPFHINEEAIYVSLSIGIALYPKNGLTHNSLIKNADIAMYKSKDTGKNKYTLFDVTMEEELNRNSLITEVLRHAIANEEVYVVYQPQYNIRKEKMTGFEALMRIRNPKLGELYPQEFIPIAEESGMITELGEWILREACLFNKKLIDSGFDSLTVSVNISSVQLSKANFIEIIQNILEETGLPAGNLELEVTESTLVSSLSNASVQLSSLQELGILISLDDFGTGYSSLNYLTNMPIDTLKMDKSFVNNICSNEKDARIASGIINLAHSMKLEVIAEGVERIEQLEVLRKNRCDIIQGYIYSKPLLPHILLETLMPDPADSEFNDPASASKASSETSYGNSESVNLS</sequence>
<dbReference type="Gene3D" id="3.30.70.270">
    <property type="match status" value="1"/>
</dbReference>
<dbReference type="InterPro" id="IPR001633">
    <property type="entry name" value="EAL_dom"/>
</dbReference>
<dbReference type="GO" id="GO:0005886">
    <property type="term" value="C:plasma membrane"/>
    <property type="evidence" value="ECO:0007669"/>
    <property type="project" value="UniProtKB-SubCell"/>
</dbReference>
<evidence type="ECO:0000256" key="4">
    <source>
        <dbReference type="ARBA" id="ARBA00022989"/>
    </source>
</evidence>
<feature type="compositionally biased region" description="Polar residues" evidence="6">
    <location>
        <begin position="839"/>
        <end position="856"/>
    </location>
</feature>
<dbReference type="PROSITE" id="PS50885">
    <property type="entry name" value="HAMP"/>
    <property type="match status" value="1"/>
</dbReference>
<feature type="domain" description="GGDEF" evidence="10">
    <location>
        <begin position="431"/>
        <end position="564"/>
    </location>
</feature>
<evidence type="ECO:0000313" key="11">
    <source>
        <dbReference type="EMBL" id="SHK28626.1"/>
    </source>
</evidence>
<dbReference type="SUPFAM" id="SSF158472">
    <property type="entry name" value="HAMP domain-like"/>
    <property type="match status" value="1"/>
</dbReference>
<dbReference type="InterPro" id="IPR000160">
    <property type="entry name" value="GGDEF_dom"/>
</dbReference>
<dbReference type="SMART" id="SM00267">
    <property type="entry name" value="GGDEF"/>
    <property type="match status" value="1"/>
</dbReference>
<dbReference type="CDD" id="cd12912">
    <property type="entry name" value="PDC2_MCP_like"/>
    <property type="match status" value="1"/>
</dbReference>
<evidence type="ECO:0000313" key="12">
    <source>
        <dbReference type="Proteomes" id="UP000184386"/>
    </source>
</evidence>
<evidence type="ECO:0000256" key="1">
    <source>
        <dbReference type="ARBA" id="ARBA00004651"/>
    </source>
</evidence>
<dbReference type="SMART" id="SM00052">
    <property type="entry name" value="EAL"/>
    <property type="match status" value="1"/>
</dbReference>
<keyword evidence="5 7" id="KW-0472">Membrane</keyword>
<feature type="transmembrane region" description="Helical" evidence="7">
    <location>
        <begin position="297"/>
        <end position="316"/>
    </location>
</feature>
<evidence type="ECO:0000256" key="3">
    <source>
        <dbReference type="ARBA" id="ARBA00022692"/>
    </source>
</evidence>
<dbReference type="InterPro" id="IPR033479">
    <property type="entry name" value="dCache_1"/>
</dbReference>
<feature type="domain" description="EAL" evidence="8">
    <location>
        <begin position="573"/>
        <end position="827"/>
    </location>
</feature>
<evidence type="ECO:0000256" key="6">
    <source>
        <dbReference type="SAM" id="MobiDB-lite"/>
    </source>
</evidence>
<feature type="domain" description="HAMP" evidence="9">
    <location>
        <begin position="322"/>
        <end position="374"/>
    </location>
</feature>
<keyword evidence="4 7" id="KW-1133">Transmembrane helix</keyword>
<evidence type="ECO:0000259" key="8">
    <source>
        <dbReference type="PROSITE" id="PS50883"/>
    </source>
</evidence>
<evidence type="ECO:0000256" key="7">
    <source>
        <dbReference type="SAM" id="Phobius"/>
    </source>
</evidence>
<dbReference type="Pfam" id="PF02743">
    <property type="entry name" value="dCache_1"/>
    <property type="match status" value="1"/>
</dbReference>
<name>A0A1M6R874_9FIRM</name>
<dbReference type="GO" id="GO:0007165">
    <property type="term" value="P:signal transduction"/>
    <property type="evidence" value="ECO:0007669"/>
    <property type="project" value="InterPro"/>
</dbReference>
<dbReference type="CDD" id="cd01948">
    <property type="entry name" value="EAL"/>
    <property type="match status" value="1"/>
</dbReference>
<dbReference type="CDD" id="cd06225">
    <property type="entry name" value="HAMP"/>
    <property type="match status" value="1"/>
</dbReference>
<dbReference type="CDD" id="cd01949">
    <property type="entry name" value="GGDEF"/>
    <property type="match status" value="1"/>
</dbReference>
<dbReference type="Gene3D" id="3.30.450.20">
    <property type="entry name" value="PAS domain"/>
    <property type="match status" value="1"/>
</dbReference>
<dbReference type="PANTHER" id="PTHR44757">
    <property type="entry name" value="DIGUANYLATE CYCLASE DGCP"/>
    <property type="match status" value="1"/>
</dbReference>
<dbReference type="Gene3D" id="6.10.340.10">
    <property type="match status" value="1"/>
</dbReference>
<dbReference type="Gene3D" id="3.20.20.450">
    <property type="entry name" value="EAL domain"/>
    <property type="match status" value="1"/>
</dbReference>
<dbReference type="Pfam" id="PF00672">
    <property type="entry name" value="HAMP"/>
    <property type="match status" value="1"/>
</dbReference>
<proteinExistence type="predicted"/>
<keyword evidence="2" id="KW-1003">Cell membrane</keyword>
<evidence type="ECO:0000259" key="9">
    <source>
        <dbReference type="PROSITE" id="PS50885"/>
    </source>
</evidence>
<accession>A0A1M6R874</accession>
<dbReference type="InterPro" id="IPR003660">
    <property type="entry name" value="HAMP_dom"/>
</dbReference>
<dbReference type="PANTHER" id="PTHR44757:SF2">
    <property type="entry name" value="BIOFILM ARCHITECTURE MAINTENANCE PROTEIN MBAA"/>
    <property type="match status" value="1"/>
</dbReference>
<dbReference type="Pfam" id="PF00990">
    <property type="entry name" value="GGDEF"/>
    <property type="match status" value="1"/>
</dbReference>
<organism evidence="11 12">
    <name type="scientific">Anaerocolumna jejuensis DSM 15929</name>
    <dbReference type="NCBI Taxonomy" id="1121322"/>
    <lineage>
        <taxon>Bacteria</taxon>
        <taxon>Bacillati</taxon>
        <taxon>Bacillota</taxon>
        <taxon>Clostridia</taxon>
        <taxon>Lachnospirales</taxon>
        <taxon>Lachnospiraceae</taxon>
        <taxon>Anaerocolumna</taxon>
    </lineage>
</organism>
<evidence type="ECO:0000256" key="2">
    <source>
        <dbReference type="ARBA" id="ARBA00022475"/>
    </source>
</evidence>
<dbReference type="InterPro" id="IPR043128">
    <property type="entry name" value="Rev_trsase/Diguanyl_cyclase"/>
</dbReference>
<keyword evidence="3 7" id="KW-0812">Transmembrane</keyword>
<dbReference type="STRING" id="1121322.SAMN02745136_02184"/>
<dbReference type="PROSITE" id="PS50883">
    <property type="entry name" value="EAL"/>
    <property type="match status" value="1"/>
</dbReference>
<dbReference type="AlphaFoldDB" id="A0A1M6R874"/>
<dbReference type="NCBIfam" id="TIGR00254">
    <property type="entry name" value="GGDEF"/>
    <property type="match status" value="1"/>
</dbReference>
<dbReference type="Proteomes" id="UP000184386">
    <property type="component" value="Unassembled WGS sequence"/>
</dbReference>
<keyword evidence="12" id="KW-1185">Reference proteome</keyword>
<dbReference type="RefSeq" id="WP_073275693.1">
    <property type="nucleotide sequence ID" value="NZ_FRAC01000010.1"/>
</dbReference>
<dbReference type="CDD" id="cd18773">
    <property type="entry name" value="PDC1_HK_sensor"/>
    <property type="match status" value="1"/>
</dbReference>
<dbReference type="PROSITE" id="PS50887">
    <property type="entry name" value="GGDEF"/>
    <property type="match status" value="1"/>
</dbReference>
<dbReference type="EMBL" id="FRAC01000010">
    <property type="protein sequence ID" value="SHK28626.1"/>
    <property type="molecule type" value="Genomic_DNA"/>
</dbReference>
<dbReference type="SUPFAM" id="SSF141868">
    <property type="entry name" value="EAL domain-like"/>
    <property type="match status" value="1"/>
</dbReference>